<dbReference type="PIRSF" id="PIRSF038896">
    <property type="entry name" value="NAPE-PLD"/>
    <property type="match status" value="1"/>
</dbReference>
<dbReference type="GO" id="GO:0005737">
    <property type="term" value="C:cytoplasm"/>
    <property type="evidence" value="ECO:0007669"/>
    <property type="project" value="TreeGrafter"/>
</dbReference>
<dbReference type="Pfam" id="PF12706">
    <property type="entry name" value="Lactamase_B_2"/>
    <property type="match status" value="1"/>
</dbReference>
<evidence type="ECO:0000256" key="3">
    <source>
        <dbReference type="ARBA" id="ARBA00048505"/>
    </source>
</evidence>
<dbReference type="PANTHER" id="PTHR15032">
    <property type="entry name" value="N-ACYL-PHOSPHATIDYLETHANOLAMINE-HYDROLYZING PHOSPHOLIPASE D"/>
    <property type="match status" value="1"/>
</dbReference>
<dbReference type="InterPro" id="IPR024884">
    <property type="entry name" value="NAPE-PLD"/>
</dbReference>
<dbReference type="GO" id="GO:0070290">
    <property type="term" value="F:N-acylphosphatidylethanolamine-specific phospholipase D activity"/>
    <property type="evidence" value="ECO:0007669"/>
    <property type="project" value="InterPro"/>
</dbReference>
<evidence type="ECO:0000256" key="1">
    <source>
        <dbReference type="ARBA" id="ARBA00034221"/>
    </source>
</evidence>
<evidence type="ECO:0000313" key="5">
    <source>
        <dbReference type="EMBL" id="BBI36355.1"/>
    </source>
</evidence>
<comment type="catalytic activity">
    <reaction evidence="3">
        <text>3',5'-cyclic UMP + H2O = UMP + H(+)</text>
        <dbReference type="Rhea" id="RHEA:70575"/>
        <dbReference type="ChEBI" id="CHEBI:15377"/>
        <dbReference type="ChEBI" id="CHEBI:15378"/>
        <dbReference type="ChEBI" id="CHEBI:57865"/>
        <dbReference type="ChEBI" id="CHEBI:184387"/>
    </reaction>
    <physiologicalReaction direction="left-to-right" evidence="3">
        <dbReference type="Rhea" id="RHEA:70576"/>
    </physiologicalReaction>
</comment>
<organism evidence="5 6">
    <name type="scientific">Cohnella abietis</name>
    <dbReference type="NCBI Taxonomy" id="2507935"/>
    <lineage>
        <taxon>Bacteria</taxon>
        <taxon>Bacillati</taxon>
        <taxon>Bacillota</taxon>
        <taxon>Bacilli</taxon>
        <taxon>Bacillales</taxon>
        <taxon>Paenibacillaceae</taxon>
        <taxon>Cohnella</taxon>
    </lineage>
</organism>
<dbReference type="InterPro" id="IPR001279">
    <property type="entry name" value="Metallo-B-lactamas"/>
</dbReference>
<gene>
    <name evidence="5" type="ORF">KCTCHS21_57540</name>
</gene>
<dbReference type="Proteomes" id="UP000289856">
    <property type="component" value="Chromosome"/>
</dbReference>
<dbReference type="InterPro" id="IPR036866">
    <property type="entry name" value="RibonucZ/Hydroxyglut_hydro"/>
</dbReference>
<dbReference type="Gene3D" id="3.60.15.10">
    <property type="entry name" value="Ribonuclease Z/Hydroxyacylglutathione hydrolase-like"/>
    <property type="match status" value="1"/>
</dbReference>
<dbReference type="AlphaFoldDB" id="A0A3T1DEL9"/>
<evidence type="ECO:0000259" key="4">
    <source>
        <dbReference type="Pfam" id="PF12706"/>
    </source>
</evidence>
<protein>
    <submittedName>
        <fullName evidence="5">Membrane protein</fullName>
    </submittedName>
</protein>
<accession>A0A3T1DEL9</accession>
<keyword evidence="6" id="KW-1185">Reference proteome</keyword>
<proteinExistence type="predicted"/>
<dbReference type="SUPFAM" id="SSF56281">
    <property type="entry name" value="Metallo-hydrolase/oxidoreductase"/>
    <property type="match status" value="1"/>
</dbReference>
<evidence type="ECO:0000313" key="6">
    <source>
        <dbReference type="Proteomes" id="UP000289856"/>
    </source>
</evidence>
<dbReference type="EMBL" id="AP019400">
    <property type="protein sequence ID" value="BBI36355.1"/>
    <property type="molecule type" value="Genomic_DNA"/>
</dbReference>
<dbReference type="KEGG" id="cohn:KCTCHS21_57540"/>
<reference evidence="5 6" key="1">
    <citation type="submission" date="2019-01" db="EMBL/GenBank/DDBJ databases">
        <title>Complete genome sequence of Cohnella hallensis HS21 isolated from Korean fir (Abies koreana) rhizospheric soil.</title>
        <authorList>
            <person name="Jiang L."/>
            <person name="Kang S.W."/>
            <person name="Kim S."/>
            <person name="Jung J."/>
            <person name="Kim C.Y."/>
            <person name="Kim D.H."/>
            <person name="Kim S.W."/>
            <person name="Lee J."/>
        </authorList>
    </citation>
    <scope>NUCLEOTIDE SEQUENCE [LARGE SCALE GENOMIC DNA]</scope>
    <source>
        <strain evidence="5 6">HS21</strain>
    </source>
</reference>
<feature type="domain" description="Metallo-beta-lactamase" evidence="4">
    <location>
        <begin position="118"/>
        <end position="313"/>
    </location>
</feature>
<dbReference type="PANTHER" id="PTHR15032:SF4">
    <property type="entry name" value="N-ACYL-PHOSPHATIDYLETHANOLAMINE-HYDROLYZING PHOSPHOLIPASE D"/>
    <property type="match status" value="1"/>
</dbReference>
<comment type="catalytic activity">
    <reaction evidence="1">
        <text>3',5'-cyclic CMP + H2O = CMP + H(+)</text>
        <dbReference type="Rhea" id="RHEA:72675"/>
        <dbReference type="ChEBI" id="CHEBI:15377"/>
        <dbReference type="ChEBI" id="CHEBI:15378"/>
        <dbReference type="ChEBI" id="CHEBI:58003"/>
        <dbReference type="ChEBI" id="CHEBI:60377"/>
    </reaction>
    <physiologicalReaction direction="left-to-right" evidence="1">
        <dbReference type="Rhea" id="RHEA:72676"/>
    </physiologicalReaction>
</comment>
<sequence>MLIALIIVLGIILIGLLVLRFYPVLGGKASQTSRQLISKSTNRSNNKFVNQIPTSMNMNFRSTVKLLVDFVKGNPKGKPSSPIKAVPLLPVGIPNGGLPSVTWFGHSAILLRLDGKTIFLDPMLGKRPSPFPVFGGKRFSESLPIEIEQLPSIDAVIFSHDHYDHLDYGSIKKLMHKVKRFIVPLGVAAHLERWGVDPAIITEHDWWDEFDFEGLSLASAPARHFSGRSVGDRNSTLWCSWVIMGKQAKVFFSGDSGYGPHFEQIGSKYGPFDLTLMECGQYDEKWAAIHMLPEETVQAHQDVKGKLMIPIHWGAFTLALHDWTDPAERSTKAAKANNVAIATPRIGQTVTIGAAEFPTTAWWR</sequence>
<evidence type="ECO:0000256" key="2">
    <source>
        <dbReference type="ARBA" id="ARBA00034301"/>
    </source>
</evidence>
<dbReference type="GO" id="GO:0008270">
    <property type="term" value="F:zinc ion binding"/>
    <property type="evidence" value="ECO:0007669"/>
    <property type="project" value="InterPro"/>
</dbReference>
<name>A0A3T1DEL9_9BACL</name>
<comment type="function">
    <text evidence="2">Counteracts the endogenous Pycsar antiviral defense system. Phosphodiesterase that enables metal-dependent hydrolysis of host cyclic nucleotide Pycsar defense signals such as cCMP and cUMP.</text>
</comment>